<dbReference type="CDD" id="cd02440">
    <property type="entry name" value="AdoMet_MTases"/>
    <property type="match status" value="1"/>
</dbReference>
<proteinExistence type="predicted"/>
<evidence type="ECO:0000313" key="3">
    <source>
        <dbReference type="Proteomes" id="UP001501470"/>
    </source>
</evidence>
<name>A0ABN2BIB8_9ACTN</name>
<evidence type="ECO:0000313" key="2">
    <source>
        <dbReference type="EMBL" id="GAA1540497.1"/>
    </source>
</evidence>
<organism evidence="2 3">
    <name type="scientific">Dactylosporangium maewongense</name>
    <dbReference type="NCBI Taxonomy" id="634393"/>
    <lineage>
        <taxon>Bacteria</taxon>
        <taxon>Bacillati</taxon>
        <taxon>Actinomycetota</taxon>
        <taxon>Actinomycetes</taxon>
        <taxon>Micromonosporales</taxon>
        <taxon>Micromonosporaceae</taxon>
        <taxon>Dactylosporangium</taxon>
    </lineage>
</organism>
<dbReference type="PANTHER" id="PTHR43591">
    <property type="entry name" value="METHYLTRANSFERASE"/>
    <property type="match status" value="1"/>
</dbReference>
<gene>
    <name evidence="2" type="ORF">GCM10009827_069780</name>
</gene>
<sequence>MTADDQRRRWDTVLGHLAAALPRGAARVVVDGGDGRAAQFADRFAAHLHAGGRHCVRLTAAACTSDRDGWYTRTPDTVVIADGPGWRRRLPAASWHLTVWVRTPPAATTGASSASGGFRGDDTDAVIDLHDAAWPVLRHLDARLVDGDVWHRSESQAFFAGRAATWDTRFGDDLPAYVAAVAQSGFAPGDTVVDVGCGTGRALPALRDATGPHGTVIGVDLTPQMLAAAADRARACHASLLLADARHLPFAGATVDGVFAAGLITHLPDAAAGLAELARVTRPGGQLVLFHPSGRAALAARHGRALRPDEPLAEPVLRASAAAAGWLLTSYDDPPHRFHAVAVRRTVA</sequence>
<dbReference type="InterPro" id="IPR013216">
    <property type="entry name" value="Methyltransf_11"/>
</dbReference>
<dbReference type="PANTHER" id="PTHR43591:SF24">
    <property type="entry name" value="2-METHOXY-6-POLYPRENYL-1,4-BENZOQUINOL METHYLASE, MITOCHONDRIAL"/>
    <property type="match status" value="1"/>
</dbReference>
<dbReference type="RefSeq" id="WP_344506738.1">
    <property type="nucleotide sequence ID" value="NZ_BAAAQD010000016.1"/>
</dbReference>
<accession>A0ABN2BIB8</accession>
<protein>
    <recommendedName>
        <fullName evidence="1">Methyltransferase type 11 domain-containing protein</fullName>
    </recommendedName>
</protein>
<dbReference type="SUPFAM" id="SSF53335">
    <property type="entry name" value="S-adenosyl-L-methionine-dependent methyltransferases"/>
    <property type="match status" value="1"/>
</dbReference>
<keyword evidence="3" id="KW-1185">Reference proteome</keyword>
<reference evidence="2 3" key="1">
    <citation type="journal article" date="2019" name="Int. J. Syst. Evol. Microbiol.">
        <title>The Global Catalogue of Microorganisms (GCM) 10K type strain sequencing project: providing services to taxonomists for standard genome sequencing and annotation.</title>
        <authorList>
            <consortium name="The Broad Institute Genomics Platform"/>
            <consortium name="The Broad Institute Genome Sequencing Center for Infectious Disease"/>
            <person name="Wu L."/>
            <person name="Ma J."/>
        </authorList>
    </citation>
    <scope>NUCLEOTIDE SEQUENCE [LARGE SCALE GENOMIC DNA]</scope>
    <source>
        <strain evidence="2 3">JCM 15933</strain>
    </source>
</reference>
<dbReference type="EMBL" id="BAAAQD010000016">
    <property type="protein sequence ID" value="GAA1540497.1"/>
    <property type="molecule type" value="Genomic_DNA"/>
</dbReference>
<dbReference type="Proteomes" id="UP001501470">
    <property type="component" value="Unassembled WGS sequence"/>
</dbReference>
<dbReference type="InterPro" id="IPR029063">
    <property type="entry name" value="SAM-dependent_MTases_sf"/>
</dbReference>
<dbReference type="Gene3D" id="3.40.50.150">
    <property type="entry name" value="Vaccinia Virus protein VP39"/>
    <property type="match status" value="1"/>
</dbReference>
<feature type="domain" description="Methyltransferase type 11" evidence="1">
    <location>
        <begin position="193"/>
        <end position="289"/>
    </location>
</feature>
<dbReference type="Pfam" id="PF08241">
    <property type="entry name" value="Methyltransf_11"/>
    <property type="match status" value="1"/>
</dbReference>
<evidence type="ECO:0000259" key="1">
    <source>
        <dbReference type="Pfam" id="PF08241"/>
    </source>
</evidence>
<comment type="caution">
    <text evidence="2">The sequence shown here is derived from an EMBL/GenBank/DDBJ whole genome shotgun (WGS) entry which is preliminary data.</text>
</comment>